<comment type="caution">
    <text evidence="2">The sequence shown here is derived from an EMBL/GenBank/DDBJ whole genome shotgun (WGS) entry which is preliminary data.</text>
</comment>
<feature type="domain" description="Surface lipoprotein assembly modifier C-terminal" evidence="1">
    <location>
        <begin position="358"/>
        <end position="462"/>
    </location>
</feature>
<evidence type="ECO:0000313" key="3">
    <source>
        <dbReference type="Proteomes" id="UP000027432"/>
    </source>
</evidence>
<dbReference type="InterPro" id="IPR007655">
    <property type="entry name" value="Slam_C"/>
</dbReference>
<dbReference type="eggNOG" id="COG0457">
    <property type="taxonomic scope" value="Bacteria"/>
</dbReference>
<protein>
    <recommendedName>
        <fullName evidence="1">Surface lipoprotein assembly modifier C-terminal domain-containing protein</fullName>
    </recommendedName>
</protein>
<accession>A0A074JLP8</accession>
<dbReference type="OrthoDB" id="7684399at2"/>
<dbReference type="Gene3D" id="1.25.40.10">
    <property type="entry name" value="Tetratricopeptide repeat domain"/>
    <property type="match status" value="1"/>
</dbReference>
<dbReference type="AlphaFoldDB" id="A0A074JLP8"/>
<dbReference type="EMBL" id="AUND01000001">
    <property type="protein sequence ID" value="KEO56508.1"/>
    <property type="molecule type" value="Genomic_DNA"/>
</dbReference>
<dbReference type="InterPro" id="IPR011990">
    <property type="entry name" value="TPR-like_helical_dom_sf"/>
</dbReference>
<organism evidence="2 3">
    <name type="scientific">Thioclava pacifica DSM 10166</name>
    <dbReference type="NCBI Taxonomy" id="1353537"/>
    <lineage>
        <taxon>Bacteria</taxon>
        <taxon>Pseudomonadati</taxon>
        <taxon>Pseudomonadota</taxon>
        <taxon>Alphaproteobacteria</taxon>
        <taxon>Rhodobacterales</taxon>
        <taxon>Paracoccaceae</taxon>
        <taxon>Thioclava</taxon>
    </lineage>
</organism>
<sequence length="470" mass="51291">MSGAFGDLARVRLGRIFAGAMLGAMVIFAPGTPFVRAALAQDLSVSSAQDRQLLDLLRQNDWPGAEALARVILQDRPGDVGTLVVLSRALRAQGDAAGAKVAAERAEAASRNPREHYISAVELAAASYDLGHPMSAQLWLRRAVQMAPDEALKARSLRDLRAVMAATPWEISFDLNAGPSSNVNNGSLADQVDIGGIDFILNPDARALSGYEIAAQLGLRYRFKGFGDLPAQAGLTLFTQQVVLSDKAKRAVPDAKGSDYAFSAVELSLGQALNKPSDPLRFRLDGVIGKNWYGGADLSNYLRLSGAAQWGDAQRAVTTLTLTGERQIRLDDPRKTASILALSARRDWRLRSGDRLGLSLGVRKARSDSIEIDHRAVIVGLSYDLGRPLAGKLSLGAGFQFERRDYDASLYATGARRDWRRQVSLRIGFPKLDYYGFSPVLRIEAEKTNSNVEYYKRYDTTVRFGLRSVF</sequence>
<evidence type="ECO:0000259" key="1">
    <source>
        <dbReference type="Pfam" id="PF04575"/>
    </source>
</evidence>
<dbReference type="Proteomes" id="UP000027432">
    <property type="component" value="Unassembled WGS sequence"/>
</dbReference>
<proteinExistence type="predicted"/>
<name>A0A074JLP8_9RHOB</name>
<dbReference type="Pfam" id="PF04575">
    <property type="entry name" value="SlipAM"/>
    <property type="match status" value="1"/>
</dbReference>
<dbReference type="SUPFAM" id="SSF48452">
    <property type="entry name" value="TPR-like"/>
    <property type="match status" value="1"/>
</dbReference>
<keyword evidence="3" id="KW-1185">Reference proteome</keyword>
<evidence type="ECO:0000313" key="2">
    <source>
        <dbReference type="EMBL" id="KEO56508.1"/>
    </source>
</evidence>
<gene>
    <name evidence="2" type="ORF">TP2_02985</name>
</gene>
<dbReference type="STRING" id="1353537.TP2_02985"/>
<reference evidence="2 3" key="1">
    <citation type="submission" date="2013-07" db="EMBL/GenBank/DDBJ databases">
        <title>Thioclava pacifica DSM 10166 Genome Sequencing.</title>
        <authorList>
            <person name="Lai Q."/>
            <person name="Shao Z."/>
        </authorList>
    </citation>
    <scope>NUCLEOTIDE SEQUENCE [LARGE SCALE GENOMIC DNA]</scope>
    <source>
        <strain evidence="2 3">DSM 10166</strain>
    </source>
</reference>